<dbReference type="EMBL" id="JBHSEN010000003">
    <property type="protein sequence ID" value="MFC4430989.1"/>
    <property type="molecule type" value="Genomic_DNA"/>
</dbReference>
<comment type="caution">
    <text evidence="1">The sequence shown here is derived from an EMBL/GenBank/DDBJ whole genome shotgun (WGS) entry which is preliminary data.</text>
</comment>
<evidence type="ECO:0000313" key="2">
    <source>
        <dbReference type="Proteomes" id="UP001595965"/>
    </source>
</evidence>
<accession>A0ABV8XZE7</accession>
<organism evidence="1 2">
    <name type="scientific">Citricoccus alkalitolerans</name>
    <dbReference type="NCBI Taxonomy" id="246603"/>
    <lineage>
        <taxon>Bacteria</taxon>
        <taxon>Bacillati</taxon>
        <taxon>Actinomycetota</taxon>
        <taxon>Actinomycetes</taxon>
        <taxon>Micrococcales</taxon>
        <taxon>Micrococcaceae</taxon>
        <taxon>Citricoccus</taxon>
    </lineage>
</organism>
<keyword evidence="2" id="KW-1185">Reference proteome</keyword>
<evidence type="ECO:0000313" key="1">
    <source>
        <dbReference type="EMBL" id="MFC4430989.1"/>
    </source>
</evidence>
<proteinExistence type="predicted"/>
<dbReference type="RefSeq" id="WP_344231103.1">
    <property type="nucleotide sequence ID" value="NZ_BAAALH010000003.1"/>
</dbReference>
<dbReference type="Proteomes" id="UP001595965">
    <property type="component" value="Unassembled WGS sequence"/>
</dbReference>
<name>A0ABV8XZE7_9MICC</name>
<sequence length="89" mass="9804">MPLIGSSHRVAFTFDNESEARDCYTRLQDALPDLVLEQRIGKDIPESWTVHSDVDSESTGPQIQALADVAILFGPVDDAARQMAETETN</sequence>
<gene>
    <name evidence="1" type="ORF">ACFO0K_15065</name>
</gene>
<reference evidence="2" key="1">
    <citation type="journal article" date="2019" name="Int. J. Syst. Evol. Microbiol.">
        <title>The Global Catalogue of Microorganisms (GCM) 10K type strain sequencing project: providing services to taxonomists for standard genome sequencing and annotation.</title>
        <authorList>
            <consortium name="The Broad Institute Genomics Platform"/>
            <consortium name="The Broad Institute Genome Sequencing Center for Infectious Disease"/>
            <person name="Wu L."/>
            <person name="Ma J."/>
        </authorList>
    </citation>
    <scope>NUCLEOTIDE SEQUENCE [LARGE SCALE GENOMIC DNA]</scope>
    <source>
        <strain evidence="2">CGMCC 1.12125</strain>
    </source>
</reference>
<protein>
    <submittedName>
        <fullName evidence="1">Uncharacterized protein</fullName>
    </submittedName>
</protein>